<dbReference type="EMBL" id="LRPB01000049">
    <property type="protein sequence ID" value="KYG79451.1"/>
    <property type="molecule type" value="Genomic_DNA"/>
</dbReference>
<dbReference type="CDD" id="cd02440">
    <property type="entry name" value="AdoMet_MTases"/>
    <property type="match status" value="1"/>
</dbReference>
<evidence type="ECO:0000259" key="5">
    <source>
        <dbReference type="Pfam" id="PF08241"/>
    </source>
</evidence>
<comment type="pathway">
    <text evidence="1">Lipid metabolism.</text>
</comment>
<sequence>MAENILDYFGEIHTPFLHARGKIATYKLIEILDCEPEESILEVGFGTGATLCQLSSIHKFTNFHGVEVSEVMHRQAIKRLKFCRLQKRVQLQLLFDEQCYPFEDNTFDKVYVESVLAIQEGQSLPQNLKEIKRVLKPTGVLFFNETLWLESTQLCLIHEMNNACKKLFGVIQSNSEFPYLSDWRRLLVELGYELEEVIRVDRILPANNHSSVTFHIFMSNLYTFLGKMKLLFMSSLWKHRNFYNAAMREVNHNNIRIMEGVIIKAAKKKMNHT</sequence>
<dbReference type="InterPro" id="IPR029063">
    <property type="entry name" value="SAM-dependent_MTases_sf"/>
</dbReference>
<keyword evidence="2" id="KW-0489">Methyltransferase</keyword>
<reference evidence="6 7" key="1">
    <citation type="submission" date="2016-01" db="EMBL/GenBank/DDBJ databases">
        <title>Genome sequencing of Roseivirga seohaensis SW-152.</title>
        <authorList>
            <person name="Selvaratnam C."/>
            <person name="Thevarajoo S."/>
            <person name="Goh K.M."/>
            <person name="Ee R."/>
            <person name="Chan K.-G."/>
            <person name="Chong C.S."/>
        </authorList>
    </citation>
    <scope>NUCLEOTIDE SEQUENCE [LARGE SCALE GENOMIC DNA]</scope>
    <source>
        <strain evidence="6 7">SW-152</strain>
    </source>
</reference>
<organism evidence="6 7">
    <name type="scientific">Roseivirga seohaensis</name>
    <dbReference type="NCBI Taxonomy" id="1914963"/>
    <lineage>
        <taxon>Bacteria</taxon>
        <taxon>Pseudomonadati</taxon>
        <taxon>Bacteroidota</taxon>
        <taxon>Cytophagia</taxon>
        <taxon>Cytophagales</taxon>
        <taxon>Roseivirgaceae</taxon>
        <taxon>Roseivirga</taxon>
    </lineage>
</organism>
<dbReference type="PANTHER" id="PTHR44307">
    <property type="entry name" value="PHOSPHOETHANOLAMINE METHYLTRANSFERASE"/>
    <property type="match status" value="1"/>
</dbReference>
<dbReference type="Proteomes" id="UP000075663">
    <property type="component" value="Unassembled WGS sequence"/>
</dbReference>
<comment type="caution">
    <text evidence="6">The sequence shown here is derived from an EMBL/GenBank/DDBJ whole genome shotgun (WGS) entry which is preliminary data.</text>
</comment>
<name>A0A150XL71_9BACT</name>
<dbReference type="PANTHER" id="PTHR44307:SF2">
    <property type="entry name" value="PHOSPHOETHANOLAMINE METHYLTRANSFERASE ISOFORM X1"/>
    <property type="match status" value="1"/>
</dbReference>
<accession>A0A150XL71</accession>
<evidence type="ECO:0000256" key="2">
    <source>
        <dbReference type="ARBA" id="ARBA00022603"/>
    </source>
</evidence>
<evidence type="ECO:0000313" key="6">
    <source>
        <dbReference type="EMBL" id="KYG79451.1"/>
    </source>
</evidence>
<comment type="pathway">
    <text evidence="4">Phospholipid metabolism.</text>
</comment>
<dbReference type="Pfam" id="PF08241">
    <property type="entry name" value="Methyltransf_11"/>
    <property type="match status" value="1"/>
</dbReference>
<gene>
    <name evidence="6" type="ORF">AWW67_13865</name>
</gene>
<feature type="domain" description="Methyltransferase type 11" evidence="5">
    <location>
        <begin position="41"/>
        <end position="143"/>
    </location>
</feature>
<dbReference type="GO" id="GO:0008757">
    <property type="term" value="F:S-adenosylmethionine-dependent methyltransferase activity"/>
    <property type="evidence" value="ECO:0007669"/>
    <property type="project" value="InterPro"/>
</dbReference>
<evidence type="ECO:0000256" key="1">
    <source>
        <dbReference type="ARBA" id="ARBA00005189"/>
    </source>
</evidence>
<proteinExistence type="predicted"/>
<evidence type="ECO:0000256" key="3">
    <source>
        <dbReference type="ARBA" id="ARBA00022679"/>
    </source>
</evidence>
<evidence type="ECO:0000256" key="4">
    <source>
        <dbReference type="ARBA" id="ARBA00025707"/>
    </source>
</evidence>
<dbReference type="RefSeq" id="WP_062303620.1">
    <property type="nucleotide sequence ID" value="NZ_LRPB01000049.1"/>
</dbReference>
<dbReference type="STRING" id="1914963.AWW67_13865"/>
<keyword evidence="3" id="KW-0808">Transferase</keyword>
<protein>
    <recommendedName>
        <fullName evidence="5">Methyltransferase type 11 domain-containing protein</fullName>
    </recommendedName>
</protein>
<dbReference type="AlphaFoldDB" id="A0A150XL71"/>
<dbReference type="SUPFAM" id="SSF53335">
    <property type="entry name" value="S-adenosyl-L-methionine-dependent methyltransferases"/>
    <property type="match status" value="1"/>
</dbReference>
<evidence type="ECO:0000313" key="7">
    <source>
        <dbReference type="Proteomes" id="UP000075663"/>
    </source>
</evidence>
<dbReference type="InterPro" id="IPR013216">
    <property type="entry name" value="Methyltransf_11"/>
</dbReference>
<dbReference type="GO" id="GO:0032259">
    <property type="term" value="P:methylation"/>
    <property type="evidence" value="ECO:0007669"/>
    <property type="project" value="UniProtKB-KW"/>
</dbReference>
<dbReference type="Gene3D" id="3.40.50.150">
    <property type="entry name" value="Vaccinia Virus protein VP39"/>
    <property type="match status" value="1"/>
</dbReference>